<dbReference type="AlphaFoldDB" id="A0A0F9UQF4"/>
<accession>A0A0F9UQF4</accession>
<gene>
    <name evidence="1" type="ORF">LCGC14_0502160</name>
</gene>
<protein>
    <submittedName>
        <fullName evidence="1">Uncharacterized protein</fullName>
    </submittedName>
</protein>
<organism evidence="1">
    <name type="scientific">marine sediment metagenome</name>
    <dbReference type="NCBI Taxonomy" id="412755"/>
    <lineage>
        <taxon>unclassified sequences</taxon>
        <taxon>metagenomes</taxon>
        <taxon>ecological metagenomes</taxon>
    </lineage>
</organism>
<dbReference type="EMBL" id="LAZR01000591">
    <property type="protein sequence ID" value="KKN63386.1"/>
    <property type="molecule type" value="Genomic_DNA"/>
</dbReference>
<comment type="caution">
    <text evidence="1">The sequence shown here is derived from an EMBL/GenBank/DDBJ whole genome shotgun (WGS) entry which is preliminary data.</text>
</comment>
<name>A0A0F9UQF4_9ZZZZ</name>
<sequence>MEFNYYVYTKPECRISIEKMPIWYKEIEYIGDENKGSITFNSQNNFDEIWGPNSKMELTWEKKDRSDLIYYKEVQNSIDVYNAIGIVVTEKKKDWLRSHEFTYWFGHRNKMIRKRYYSEKLVHGVFYCEVSERVFNIHTSIIGDMYENFKPFVLRSYSTIVCH</sequence>
<evidence type="ECO:0000313" key="1">
    <source>
        <dbReference type="EMBL" id="KKN63386.1"/>
    </source>
</evidence>
<reference evidence="1" key="1">
    <citation type="journal article" date="2015" name="Nature">
        <title>Complex archaea that bridge the gap between prokaryotes and eukaryotes.</title>
        <authorList>
            <person name="Spang A."/>
            <person name="Saw J.H."/>
            <person name="Jorgensen S.L."/>
            <person name="Zaremba-Niedzwiedzka K."/>
            <person name="Martijn J."/>
            <person name="Lind A.E."/>
            <person name="van Eijk R."/>
            <person name="Schleper C."/>
            <person name="Guy L."/>
            <person name="Ettema T.J."/>
        </authorList>
    </citation>
    <scope>NUCLEOTIDE SEQUENCE</scope>
</reference>
<proteinExistence type="predicted"/>